<proteinExistence type="predicted"/>
<accession>A0AAD9LTF6</accession>
<evidence type="ECO:0000313" key="2">
    <source>
        <dbReference type="Proteomes" id="UP001232148"/>
    </source>
</evidence>
<dbReference type="EMBL" id="MU843121">
    <property type="protein sequence ID" value="KAK2021251.1"/>
    <property type="molecule type" value="Genomic_DNA"/>
</dbReference>
<comment type="caution">
    <text evidence="1">The sequence shown here is derived from an EMBL/GenBank/DDBJ whole genome shotgun (WGS) entry which is preliminary data.</text>
</comment>
<sequence>MWVMVVGREGGRTEVAWDAQLMNWRPESGVARIGRGRQAGRQTAGEDGWMDVRRVIGVVSAPGSPWAAPVRCQSGSELREGDEVHRGVRIVGTVDGFCVEQTGILVLITFARESPRLESPEGFLLIDKGLQKVGCALSRSFLSGQVPLTLPGYQFTLPNLDDGGRIVEFPSAAGPRLSGCTPLTVPT</sequence>
<gene>
    <name evidence="1" type="ORF">LX32DRAFT_264498</name>
</gene>
<dbReference type="AlphaFoldDB" id="A0AAD9LTF6"/>
<keyword evidence="2" id="KW-1185">Reference proteome</keyword>
<reference evidence="1" key="1">
    <citation type="submission" date="2021-06" db="EMBL/GenBank/DDBJ databases">
        <title>Comparative genomics, transcriptomics and evolutionary studies reveal genomic signatures of adaptation to plant cell wall in hemibiotrophic fungi.</title>
        <authorList>
            <consortium name="DOE Joint Genome Institute"/>
            <person name="Baroncelli R."/>
            <person name="Diaz J.F."/>
            <person name="Benocci T."/>
            <person name="Peng M."/>
            <person name="Battaglia E."/>
            <person name="Haridas S."/>
            <person name="Andreopoulos W."/>
            <person name="Labutti K."/>
            <person name="Pangilinan J."/>
            <person name="Floch G.L."/>
            <person name="Makela M.R."/>
            <person name="Henrissat B."/>
            <person name="Grigoriev I.V."/>
            <person name="Crouch J.A."/>
            <person name="De Vries R.P."/>
            <person name="Sukno S.A."/>
            <person name="Thon M.R."/>
        </authorList>
    </citation>
    <scope>NUCLEOTIDE SEQUENCE</scope>
    <source>
        <strain evidence="1">MAFF235873</strain>
    </source>
</reference>
<protein>
    <submittedName>
        <fullName evidence="1">Uncharacterized protein</fullName>
    </submittedName>
</protein>
<dbReference type="Proteomes" id="UP001232148">
    <property type="component" value="Unassembled WGS sequence"/>
</dbReference>
<name>A0AAD9LTF6_9PEZI</name>
<organism evidence="1 2">
    <name type="scientific">Colletotrichum zoysiae</name>
    <dbReference type="NCBI Taxonomy" id="1216348"/>
    <lineage>
        <taxon>Eukaryota</taxon>
        <taxon>Fungi</taxon>
        <taxon>Dikarya</taxon>
        <taxon>Ascomycota</taxon>
        <taxon>Pezizomycotina</taxon>
        <taxon>Sordariomycetes</taxon>
        <taxon>Hypocreomycetidae</taxon>
        <taxon>Glomerellales</taxon>
        <taxon>Glomerellaceae</taxon>
        <taxon>Colletotrichum</taxon>
        <taxon>Colletotrichum graminicola species complex</taxon>
    </lineage>
</organism>
<evidence type="ECO:0000313" key="1">
    <source>
        <dbReference type="EMBL" id="KAK2021251.1"/>
    </source>
</evidence>